<dbReference type="Pfam" id="PF03080">
    <property type="entry name" value="Neprosin"/>
    <property type="match status" value="1"/>
</dbReference>
<feature type="domain" description="Neprosin PEP catalytic" evidence="1">
    <location>
        <begin position="70"/>
        <end position="285"/>
    </location>
</feature>
<evidence type="ECO:0000313" key="2">
    <source>
        <dbReference type="EMBL" id="KAF3438769.1"/>
    </source>
</evidence>
<name>A0A8K0E3B1_9ROSA</name>
<dbReference type="InterPro" id="IPR053168">
    <property type="entry name" value="Glutamic_endopeptidase"/>
</dbReference>
<sequence length="286" mass="30841">MTLTVSTYTSNQPLDILCSRITKSRFSKKQIKSIESSSVGSPLEINEQSKGCPSGRVPIQRSKSNHQFTQDFPGQHFATIDTTKSTTFHGAQVTIAINRPPVSSDQYSMAQVWVQSGPAAELNVIQAGWAADGFKSAGCYNVQCPGFVQVDPTYRPGESFQNISIPRGIQYLFDVLIIQELFNHLGDGAAVVRYGGTTSAATDTGLSPQMGTGSLPNRDYTTGVGFFIRNKIMGSDFVMNDILLKEMAKNVDSPAACYDLGYYGFVSTDVRETFSYGGPGGASCGT</sequence>
<gene>
    <name evidence="2" type="ORF">FNV43_RR21533</name>
</gene>
<evidence type="ECO:0000313" key="3">
    <source>
        <dbReference type="Proteomes" id="UP000796880"/>
    </source>
</evidence>
<keyword evidence="3" id="KW-1185">Reference proteome</keyword>
<dbReference type="Proteomes" id="UP000796880">
    <property type="component" value="Unassembled WGS sequence"/>
</dbReference>
<dbReference type="PROSITE" id="PS52045">
    <property type="entry name" value="NEPROSIN_PEP_CD"/>
    <property type="match status" value="1"/>
</dbReference>
<reference evidence="2" key="1">
    <citation type="submission" date="2020-03" db="EMBL/GenBank/DDBJ databases">
        <title>A high-quality chromosome-level genome assembly of a woody plant with both climbing and erect habits, Rhamnella rubrinervis.</title>
        <authorList>
            <person name="Lu Z."/>
            <person name="Yang Y."/>
            <person name="Zhu X."/>
            <person name="Sun Y."/>
        </authorList>
    </citation>
    <scope>NUCLEOTIDE SEQUENCE</scope>
    <source>
        <strain evidence="2">BYM</strain>
        <tissue evidence="2">Leaf</tissue>
    </source>
</reference>
<evidence type="ECO:0000259" key="1">
    <source>
        <dbReference type="PROSITE" id="PS52045"/>
    </source>
</evidence>
<dbReference type="PANTHER" id="PTHR31589">
    <property type="entry name" value="PROTEIN, PUTATIVE (DUF239)-RELATED-RELATED"/>
    <property type="match status" value="1"/>
</dbReference>
<dbReference type="EMBL" id="VOIH02000009">
    <property type="protein sequence ID" value="KAF3438769.1"/>
    <property type="molecule type" value="Genomic_DNA"/>
</dbReference>
<dbReference type="AlphaFoldDB" id="A0A8K0E3B1"/>
<proteinExistence type="predicted"/>
<dbReference type="OrthoDB" id="1858978at2759"/>
<organism evidence="2 3">
    <name type="scientific">Rhamnella rubrinervis</name>
    <dbReference type="NCBI Taxonomy" id="2594499"/>
    <lineage>
        <taxon>Eukaryota</taxon>
        <taxon>Viridiplantae</taxon>
        <taxon>Streptophyta</taxon>
        <taxon>Embryophyta</taxon>
        <taxon>Tracheophyta</taxon>
        <taxon>Spermatophyta</taxon>
        <taxon>Magnoliopsida</taxon>
        <taxon>eudicotyledons</taxon>
        <taxon>Gunneridae</taxon>
        <taxon>Pentapetalae</taxon>
        <taxon>rosids</taxon>
        <taxon>fabids</taxon>
        <taxon>Rosales</taxon>
        <taxon>Rhamnaceae</taxon>
        <taxon>rhamnoid group</taxon>
        <taxon>Rhamneae</taxon>
        <taxon>Rhamnella</taxon>
    </lineage>
</organism>
<protein>
    <recommendedName>
        <fullName evidence="1">Neprosin PEP catalytic domain-containing protein</fullName>
    </recommendedName>
</protein>
<dbReference type="InterPro" id="IPR004314">
    <property type="entry name" value="Neprosin"/>
</dbReference>
<comment type="caution">
    <text evidence="2">The sequence shown here is derived from an EMBL/GenBank/DDBJ whole genome shotgun (WGS) entry which is preliminary data.</text>
</comment>
<dbReference type="PANTHER" id="PTHR31589:SF233">
    <property type="entry name" value="PROTEIN, PUTATIVE (DUF239)-RELATED"/>
    <property type="match status" value="1"/>
</dbReference>
<accession>A0A8K0E3B1</accession>